<dbReference type="PATRIC" id="fig|1229908.8.peg.2122"/>
<evidence type="ECO:0000313" key="2">
    <source>
        <dbReference type="Proteomes" id="UP000006101"/>
    </source>
</evidence>
<protein>
    <submittedName>
        <fullName evidence="1">Uncharacterized protein</fullName>
    </submittedName>
</protein>
<dbReference type="HOGENOM" id="CLU_1131560_0_0_2"/>
<dbReference type="Gene3D" id="2.60.40.1190">
    <property type="match status" value="1"/>
</dbReference>
<dbReference type="AlphaFoldDB" id="K0BBQ0"/>
<dbReference type="EMBL" id="CP003842">
    <property type="protein sequence ID" value="AFS81816.1"/>
    <property type="molecule type" value="Genomic_DNA"/>
</dbReference>
<name>K0BBQ0_9ARCH</name>
<accession>K0BBQ0</accession>
<keyword evidence="2" id="KW-1185">Reference proteome</keyword>
<organism evidence="1 2">
    <name type="scientific">Candidatus Nitrosopumilus koreensis AR1</name>
    <dbReference type="NCBI Taxonomy" id="1229908"/>
    <lineage>
        <taxon>Archaea</taxon>
        <taxon>Nitrososphaerota</taxon>
        <taxon>Nitrososphaeria</taxon>
        <taxon>Nitrosopumilales</taxon>
        <taxon>Nitrosopumilaceae</taxon>
        <taxon>Nitrosopumilus</taxon>
    </lineage>
</organism>
<dbReference type="Proteomes" id="UP000006101">
    <property type="component" value="Chromosome"/>
</dbReference>
<sequence length="245" mass="28279">MAFADEIFITKRTDGDKTIFDGKWTFLQEWKTTSEDKINFDQGKYFVMKTGHDYENIYVLIDFVSDKKNDTNIDKAIICFDTKNEKNKIPDSNDFCFWIASGSKHPTTISGNSDFSSVGNWKNIPNHHLLIAVAGVSDQNDRYSTIPHMTYEFKIPIEQIGKNDVYGFYITVYDGSEQKWFSWPVNANSIKYPFIASPSLWGDLISPDKSIPEFGYPILLTIPVFLMIIYLSKKNFSIYKARDFL</sequence>
<gene>
    <name evidence="1" type="ORF">NKOR_09855</name>
</gene>
<reference evidence="1 2" key="1">
    <citation type="journal article" date="2012" name="J. Bacteriol.">
        <title>Draft Genome Sequence of an Ammonia-Oxidizing Archaeon, "Candidatus Nitrosopumilus koreensis" AR1, from Marine Sediment.</title>
        <authorList>
            <person name="Park S.J."/>
            <person name="Kim J.G."/>
            <person name="Jung M.Y."/>
            <person name="Kim S.J."/>
            <person name="Cha I.T."/>
            <person name="Kwon K."/>
            <person name="Lee J.H."/>
            <person name="Rhee S.K."/>
        </authorList>
    </citation>
    <scope>NUCLEOTIDE SEQUENCE [LARGE SCALE GENOMIC DNA]</scope>
    <source>
        <strain evidence="1 2">AR1</strain>
    </source>
</reference>
<dbReference type="STRING" id="1229908.NKOR_09855"/>
<evidence type="ECO:0000313" key="1">
    <source>
        <dbReference type="EMBL" id="AFS81816.1"/>
    </source>
</evidence>
<dbReference type="KEGG" id="nkr:NKOR_09855"/>
<proteinExistence type="predicted"/>